<evidence type="ECO:0000256" key="7">
    <source>
        <dbReference type="ARBA" id="ARBA00022989"/>
    </source>
</evidence>
<accession>A0A381QDX8</accession>
<keyword evidence="6 9" id="KW-0812">Transmembrane</keyword>
<dbReference type="InterPro" id="IPR044878">
    <property type="entry name" value="UbiA_sf"/>
</dbReference>
<comment type="pathway">
    <text evidence="2">Quinol/quinone metabolism; menaquinone biosynthesis.</text>
</comment>
<feature type="transmembrane region" description="Helical" evidence="9">
    <location>
        <begin position="164"/>
        <end position="184"/>
    </location>
</feature>
<dbReference type="UniPathway" id="UPA00079"/>
<evidence type="ECO:0000256" key="1">
    <source>
        <dbReference type="ARBA" id="ARBA00004141"/>
    </source>
</evidence>
<dbReference type="GO" id="GO:0009234">
    <property type="term" value="P:menaquinone biosynthetic process"/>
    <property type="evidence" value="ECO:0007669"/>
    <property type="project" value="UniProtKB-UniPathway"/>
</dbReference>
<evidence type="ECO:0000256" key="9">
    <source>
        <dbReference type="SAM" id="Phobius"/>
    </source>
</evidence>
<keyword evidence="8 9" id="KW-0472">Membrane</keyword>
<dbReference type="EMBL" id="UINC01001272">
    <property type="protein sequence ID" value="SUZ76287.1"/>
    <property type="molecule type" value="Genomic_DNA"/>
</dbReference>
<dbReference type="NCBIfam" id="NF004751">
    <property type="entry name" value="PRK06080.1-3"/>
    <property type="match status" value="1"/>
</dbReference>
<keyword evidence="7 9" id="KW-1133">Transmembrane helix</keyword>
<evidence type="ECO:0000256" key="6">
    <source>
        <dbReference type="ARBA" id="ARBA00022692"/>
    </source>
</evidence>
<dbReference type="GO" id="GO:0042371">
    <property type="term" value="P:vitamin K biosynthetic process"/>
    <property type="evidence" value="ECO:0007669"/>
    <property type="project" value="TreeGrafter"/>
</dbReference>
<dbReference type="InterPro" id="IPR004657">
    <property type="entry name" value="MenA"/>
</dbReference>
<evidence type="ECO:0000256" key="3">
    <source>
        <dbReference type="ARBA" id="ARBA00022428"/>
    </source>
</evidence>
<dbReference type="HAMAP" id="MF_01937">
    <property type="entry name" value="MenA_1"/>
    <property type="match status" value="1"/>
</dbReference>
<feature type="transmembrane region" description="Helical" evidence="9">
    <location>
        <begin position="138"/>
        <end position="158"/>
    </location>
</feature>
<comment type="subcellular location">
    <subcellularLocation>
        <location evidence="1">Membrane</location>
        <topology evidence="1">Multi-pass membrane protein</topology>
    </subcellularLocation>
</comment>
<keyword evidence="5" id="KW-0808">Transferase</keyword>
<dbReference type="PIRSF" id="PIRSF005355">
    <property type="entry name" value="UBIAD1"/>
    <property type="match status" value="1"/>
</dbReference>
<feature type="transmembrane region" description="Helical" evidence="9">
    <location>
        <begin position="83"/>
        <end position="103"/>
    </location>
</feature>
<dbReference type="Gene3D" id="1.10.357.140">
    <property type="entry name" value="UbiA prenyltransferase"/>
    <property type="match status" value="1"/>
</dbReference>
<dbReference type="InterPro" id="IPR000537">
    <property type="entry name" value="UbiA_prenyltransferase"/>
</dbReference>
<keyword evidence="4" id="KW-1003">Cell membrane</keyword>
<proteinExistence type="inferred from homology"/>
<feature type="transmembrane region" description="Helical" evidence="9">
    <location>
        <begin position="235"/>
        <end position="254"/>
    </location>
</feature>
<organism evidence="10">
    <name type="scientific">marine metagenome</name>
    <dbReference type="NCBI Taxonomy" id="408172"/>
    <lineage>
        <taxon>unclassified sequences</taxon>
        <taxon>metagenomes</taxon>
        <taxon>ecological metagenomes</taxon>
    </lineage>
</organism>
<feature type="transmembrane region" description="Helical" evidence="9">
    <location>
        <begin position="109"/>
        <end position="126"/>
    </location>
</feature>
<dbReference type="GO" id="GO:0046428">
    <property type="term" value="F:1,4-dihydroxy-2-naphthoate polyprenyltransferase activity"/>
    <property type="evidence" value="ECO:0007669"/>
    <property type="project" value="InterPro"/>
</dbReference>
<keyword evidence="3" id="KW-0474">Menaquinone biosynthesis</keyword>
<evidence type="ECO:0000256" key="8">
    <source>
        <dbReference type="ARBA" id="ARBA00023136"/>
    </source>
</evidence>
<dbReference type="PANTHER" id="PTHR13929:SF0">
    <property type="entry name" value="UBIA PRENYLTRANSFERASE DOMAIN-CONTAINING PROTEIN 1"/>
    <property type="match status" value="1"/>
</dbReference>
<feature type="transmembrane region" description="Helical" evidence="9">
    <location>
        <begin position="261"/>
        <end position="285"/>
    </location>
</feature>
<reference evidence="10" key="1">
    <citation type="submission" date="2018-05" db="EMBL/GenBank/DDBJ databases">
        <authorList>
            <person name="Lanie J.A."/>
            <person name="Ng W.-L."/>
            <person name="Kazmierczak K.M."/>
            <person name="Andrzejewski T.M."/>
            <person name="Davidsen T.M."/>
            <person name="Wayne K.J."/>
            <person name="Tettelin H."/>
            <person name="Glass J.I."/>
            <person name="Rusch D."/>
            <person name="Podicherti R."/>
            <person name="Tsui H.-C.T."/>
            <person name="Winkler M.E."/>
        </authorList>
    </citation>
    <scope>NUCLEOTIDE SEQUENCE</scope>
</reference>
<dbReference type="Pfam" id="PF01040">
    <property type="entry name" value="UbiA"/>
    <property type="match status" value="1"/>
</dbReference>
<dbReference type="GO" id="GO:0016020">
    <property type="term" value="C:membrane"/>
    <property type="evidence" value="ECO:0007669"/>
    <property type="project" value="UniProtKB-SubCell"/>
</dbReference>
<evidence type="ECO:0000256" key="4">
    <source>
        <dbReference type="ARBA" id="ARBA00022475"/>
    </source>
</evidence>
<dbReference type="AlphaFoldDB" id="A0A381QDX8"/>
<dbReference type="NCBIfam" id="TIGR00751">
    <property type="entry name" value="menA"/>
    <property type="match status" value="1"/>
</dbReference>
<name>A0A381QDX8_9ZZZZ</name>
<evidence type="ECO:0000256" key="5">
    <source>
        <dbReference type="ARBA" id="ARBA00022679"/>
    </source>
</evidence>
<protein>
    <recommendedName>
        <fullName evidence="11">1,4-dihydroxy-2-naphthoate octaprenyltransferase</fullName>
    </recommendedName>
</protein>
<evidence type="ECO:0000313" key="10">
    <source>
        <dbReference type="EMBL" id="SUZ76287.1"/>
    </source>
</evidence>
<evidence type="ECO:0000256" key="2">
    <source>
        <dbReference type="ARBA" id="ARBA00004863"/>
    </source>
</evidence>
<dbReference type="InterPro" id="IPR026046">
    <property type="entry name" value="UBIAD1"/>
</dbReference>
<gene>
    <name evidence="10" type="ORF">METZ01_LOCUS29141</name>
</gene>
<feature type="transmembrane region" description="Helical" evidence="9">
    <location>
        <begin position="211"/>
        <end position="229"/>
    </location>
</feature>
<evidence type="ECO:0008006" key="11">
    <source>
        <dbReference type="Google" id="ProtNLM"/>
    </source>
</evidence>
<dbReference type="CDD" id="cd13962">
    <property type="entry name" value="PT_UbiA_UBIAD1"/>
    <property type="match status" value="1"/>
</dbReference>
<sequence length="286" mass="29343">MQAVRPKTLTAAAAPVLVGAGLAESHGVFALFPVLAAFAGALLIQIGTNLANDYYDFVRGADAADRVGPVRVTQAGLIPPTQVWWGMVVVLAAAASVGVYLVIVGGWPIVWIGTASLVCAVAYTGGPYPLAYHGLGDPFVFVFFGLVAVGGTYWVQALAAPGDVLLAGVGIGALSTAILVANNLRDLETDGSAGKRTLAVRFGRNWSRAEYAVLIAVGFVVPVLGVAVYEWPTAALIAFLAVGAAVSPLSLIMTRDDPRELIPALAGTARVVGLYGLLLAAGLTFG</sequence>
<dbReference type="PANTHER" id="PTHR13929">
    <property type="entry name" value="1,4-DIHYDROXY-2-NAPHTHOATE OCTAPRENYLTRANSFERASE"/>
    <property type="match status" value="1"/>
</dbReference>
<feature type="transmembrane region" description="Helical" evidence="9">
    <location>
        <begin position="33"/>
        <end position="51"/>
    </location>
</feature>